<name>A0AAZ1X5D4_OREAU</name>
<reference evidence="1" key="3">
    <citation type="submission" date="2025-09" db="UniProtKB">
        <authorList>
            <consortium name="Ensembl"/>
        </authorList>
    </citation>
    <scope>IDENTIFICATION</scope>
</reference>
<dbReference type="Ensembl" id="ENSOABT00000081200.1">
    <property type="protein sequence ID" value="ENSOABP00000062897.1"/>
    <property type="gene ID" value="ENSOABG00000036972.1"/>
</dbReference>
<evidence type="ECO:0000313" key="1">
    <source>
        <dbReference type="Ensembl" id="ENSOABP00000062897.1"/>
    </source>
</evidence>
<accession>A0AAZ1X5D4</accession>
<evidence type="ECO:0000313" key="2">
    <source>
        <dbReference type="Proteomes" id="UP000472276"/>
    </source>
</evidence>
<proteinExistence type="predicted"/>
<dbReference type="AlphaFoldDB" id="A0AAZ1X5D4"/>
<reference evidence="1" key="2">
    <citation type="submission" date="2025-08" db="UniProtKB">
        <authorList>
            <consortium name="Ensembl"/>
        </authorList>
    </citation>
    <scope>IDENTIFICATION</scope>
</reference>
<dbReference type="Proteomes" id="UP000472276">
    <property type="component" value="Unassembled WGS sequence"/>
</dbReference>
<reference evidence="2" key="1">
    <citation type="submission" date="2020-03" db="EMBL/GenBank/DDBJ databases">
        <title>Evolution of repeat sequences and sex chromosomes of tilapia species revealed by chromosome-level genomes.</title>
        <authorList>
            <person name="Xu L."/>
            <person name="Tao W."/>
            <person name="Wang D."/>
            <person name="Zhou Q."/>
        </authorList>
    </citation>
    <scope>NUCLEOTIDE SEQUENCE [LARGE SCALE GENOMIC DNA]</scope>
    <source>
        <strain evidence="2">Israel</strain>
    </source>
</reference>
<protein>
    <submittedName>
        <fullName evidence="1">Uncharacterized protein</fullName>
    </submittedName>
</protein>
<sequence>MSFLCVINVHVDALFHNTEFASHLLVPLCTKQCNCYLWSCFYSSSLVCLLLWVSIFPKHSPPPKKTKTNKQTFAKWKHSVLYLYNYAHDKNNLTLQRRLITTICIHDLSLCYDPVCQSEHIILLQVRQVILSC</sequence>
<keyword evidence="2" id="KW-1185">Reference proteome</keyword>
<organism evidence="1 2">
    <name type="scientific">Oreochromis aureus</name>
    <name type="common">Israeli tilapia</name>
    <name type="synonym">Chromis aureus</name>
    <dbReference type="NCBI Taxonomy" id="47969"/>
    <lineage>
        <taxon>Eukaryota</taxon>
        <taxon>Metazoa</taxon>
        <taxon>Chordata</taxon>
        <taxon>Craniata</taxon>
        <taxon>Vertebrata</taxon>
        <taxon>Euteleostomi</taxon>
        <taxon>Actinopterygii</taxon>
        <taxon>Neopterygii</taxon>
        <taxon>Teleostei</taxon>
        <taxon>Neoteleostei</taxon>
        <taxon>Acanthomorphata</taxon>
        <taxon>Ovalentaria</taxon>
        <taxon>Cichlomorphae</taxon>
        <taxon>Cichliformes</taxon>
        <taxon>Cichlidae</taxon>
        <taxon>African cichlids</taxon>
        <taxon>Pseudocrenilabrinae</taxon>
        <taxon>Oreochromini</taxon>
        <taxon>Oreochromis</taxon>
    </lineage>
</organism>